<evidence type="ECO:0000256" key="1">
    <source>
        <dbReference type="ARBA" id="ARBA00004123"/>
    </source>
</evidence>
<dbReference type="RefSeq" id="XP_046013067.1">
    <property type="nucleotide sequence ID" value="XM_046154026.1"/>
</dbReference>
<dbReference type="PANTHER" id="PTHR37534:SF23">
    <property type="entry name" value="ZN(II)2CYS6 TRANSCRIPTION FACTOR (EUROFUNG)"/>
    <property type="match status" value="1"/>
</dbReference>
<keyword evidence="2" id="KW-0539">Nucleus</keyword>
<dbReference type="Proteomes" id="UP000756346">
    <property type="component" value="Unassembled WGS sequence"/>
</dbReference>
<dbReference type="OrthoDB" id="5386330at2759"/>
<gene>
    <name evidence="4" type="ORF">B0I36DRAFT_323822</name>
</gene>
<dbReference type="AlphaFoldDB" id="A0A9P8Y561"/>
<dbReference type="GO" id="GO:0005634">
    <property type="term" value="C:nucleus"/>
    <property type="evidence" value="ECO:0007669"/>
    <property type="project" value="UniProtKB-SubCell"/>
</dbReference>
<protein>
    <submittedName>
        <fullName evidence="4">Fungal-specific transcription factor domain-containing protein</fullName>
    </submittedName>
</protein>
<evidence type="ECO:0000313" key="5">
    <source>
        <dbReference type="Proteomes" id="UP000756346"/>
    </source>
</evidence>
<organism evidence="4 5">
    <name type="scientific">Microdochium trichocladiopsis</name>
    <dbReference type="NCBI Taxonomy" id="1682393"/>
    <lineage>
        <taxon>Eukaryota</taxon>
        <taxon>Fungi</taxon>
        <taxon>Dikarya</taxon>
        <taxon>Ascomycota</taxon>
        <taxon>Pezizomycotina</taxon>
        <taxon>Sordariomycetes</taxon>
        <taxon>Xylariomycetidae</taxon>
        <taxon>Xylariales</taxon>
        <taxon>Microdochiaceae</taxon>
        <taxon>Microdochium</taxon>
    </lineage>
</organism>
<dbReference type="InterPro" id="IPR021858">
    <property type="entry name" value="Fun_TF"/>
</dbReference>
<dbReference type="Pfam" id="PF11951">
    <property type="entry name" value="Fungal_trans_2"/>
    <property type="match status" value="1"/>
</dbReference>
<evidence type="ECO:0000256" key="2">
    <source>
        <dbReference type="ARBA" id="ARBA00023242"/>
    </source>
</evidence>
<feature type="region of interest" description="Disordered" evidence="3">
    <location>
        <begin position="400"/>
        <end position="453"/>
    </location>
</feature>
<evidence type="ECO:0000256" key="3">
    <source>
        <dbReference type="SAM" id="MobiDB-lite"/>
    </source>
</evidence>
<accession>A0A9P8Y561</accession>
<name>A0A9P8Y561_9PEZI</name>
<dbReference type="GO" id="GO:0003700">
    <property type="term" value="F:DNA-binding transcription factor activity"/>
    <property type="evidence" value="ECO:0007669"/>
    <property type="project" value="TreeGrafter"/>
</dbReference>
<dbReference type="PANTHER" id="PTHR37534">
    <property type="entry name" value="TRANSCRIPTIONAL ACTIVATOR PROTEIN UGA3"/>
    <property type="match status" value="1"/>
</dbReference>
<feature type="compositionally biased region" description="Polar residues" evidence="3">
    <location>
        <begin position="425"/>
        <end position="451"/>
    </location>
</feature>
<feature type="region of interest" description="Disordered" evidence="3">
    <location>
        <begin position="40"/>
        <end position="101"/>
    </location>
</feature>
<dbReference type="GeneID" id="70183572"/>
<dbReference type="EMBL" id="JAGTJQ010000005">
    <property type="protein sequence ID" value="KAH7031387.1"/>
    <property type="molecule type" value="Genomic_DNA"/>
</dbReference>
<comment type="caution">
    <text evidence="4">The sequence shown here is derived from an EMBL/GenBank/DDBJ whole genome shotgun (WGS) entry which is preliminary data.</text>
</comment>
<reference evidence="4" key="1">
    <citation type="journal article" date="2021" name="Nat. Commun.">
        <title>Genetic determinants of endophytism in the Arabidopsis root mycobiome.</title>
        <authorList>
            <person name="Mesny F."/>
            <person name="Miyauchi S."/>
            <person name="Thiergart T."/>
            <person name="Pickel B."/>
            <person name="Atanasova L."/>
            <person name="Karlsson M."/>
            <person name="Huettel B."/>
            <person name="Barry K.W."/>
            <person name="Haridas S."/>
            <person name="Chen C."/>
            <person name="Bauer D."/>
            <person name="Andreopoulos W."/>
            <person name="Pangilinan J."/>
            <person name="LaButti K."/>
            <person name="Riley R."/>
            <person name="Lipzen A."/>
            <person name="Clum A."/>
            <person name="Drula E."/>
            <person name="Henrissat B."/>
            <person name="Kohler A."/>
            <person name="Grigoriev I.V."/>
            <person name="Martin F.M."/>
            <person name="Hacquard S."/>
        </authorList>
    </citation>
    <scope>NUCLEOTIDE SEQUENCE</scope>
    <source>
        <strain evidence="4">MPI-CAGE-CH-0230</strain>
    </source>
</reference>
<keyword evidence="5" id="KW-1185">Reference proteome</keyword>
<proteinExistence type="predicted"/>
<dbReference type="GO" id="GO:0000976">
    <property type="term" value="F:transcription cis-regulatory region binding"/>
    <property type="evidence" value="ECO:0007669"/>
    <property type="project" value="TreeGrafter"/>
</dbReference>
<evidence type="ECO:0000313" key="4">
    <source>
        <dbReference type="EMBL" id="KAH7031387.1"/>
    </source>
</evidence>
<dbReference type="GO" id="GO:0045944">
    <property type="term" value="P:positive regulation of transcription by RNA polymerase II"/>
    <property type="evidence" value="ECO:0007669"/>
    <property type="project" value="TreeGrafter"/>
</dbReference>
<comment type="subcellular location">
    <subcellularLocation>
        <location evidence="1">Nucleus</location>
    </subcellularLocation>
</comment>
<sequence length="625" mass="69328">MVTAPSLKCRIHRFGGPDSDPLALSGTGAPQCADCSAAERAGRTRDGGPVRATGIGMDSPGSRSWHGALPRHGHQASGARPWRRDTLPVNRRGKSRADGSALGGISYRHLSSVHVPANARQLHPPREPSHPLYDEAQLIFDGIHYYNEMVSSTLLSIGAHFNPYRVDLARIDSIPRIYINMLVTAATLHRAMQDEANDQHETQRSAITRSREQDIFLFRIRALREVNQRLSMRETQTTDSTLMCVLCLLLCAIQQSALGDWRAHLEGARTIIKMRGGLKQIAAENHYFRPLLVIYVVIDVSSATTTSTRHPKMSEAASMALHYWEAAPNMFQANLAISAPCPEELFQSIILINYLRTTVCRPSMRSRRQGGTRMVLEKVRSFNIPKWAARMKKFKGWRRSGDSVDFEDESTPPRTLSSSSDSSSAQNSPGEDHAMSTSQTGSPDTTSTSPRQPAPDIWLDVAVMWHSAVLLYATRTLLLDVDEPKDFLIDNGAYTSPWTSTTAAQLLQEILDLRRATHEVLLETLTPAFSDPETAREVGKLVFFPAFTCGMEISGHVAESEAEATLARQELVSNGLELIGQACGTMAPISAAEEVRIKWALEAQEQRTIRWDDYFTARPDFTFGF</sequence>